<proteinExistence type="predicted"/>
<keyword evidence="2" id="KW-1185">Reference proteome</keyword>
<gene>
    <name evidence="1" type="ORF">DEO72_LG10g2199</name>
</gene>
<sequence>MCPPLGGLEAPSGSRAAQGDDAEAKALFAMDVCGLQYFGDTLKIGLLDVP</sequence>
<name>A0A4D6NB63_VIGUN</name>
<dbReference type="AlphaFoldDB" id="A0A4D6NB63"/>
<accession>A0A4D6NB63</accession>
<evidence type="ECO:0000313" key="2">
    <source>
        <dbReference type="Proteomes" id="UP000501690"/>
    </source>
</evidence>
<organism evidence="1 2">
    <name type="scientific">Vigna unguiculata</name>
    <name type="common">Cowpea</name>
    <dbReference type="NCBI Taxonomy" id="3917"/>
    <lineage>
        <taxon>Eukaryota</taxon>
        <taxon>Viridiplantae</taxon>
        <taxon>Streptophyta</taxon>
        <taxon>Embryophyta</taxon>
        <taxon>Tracheophyta</taxon>
        <taxon>Spermatophyta</taxon>
        <taxon>Magnoliopsida</taxon>
        <taxon>eudicotyledons</taxon>
        <taxon>Gunneridae</taxon>
        <taxon>Pentapetalae</taxon>
        <taxon>rosids</taxon>
        <taxon>fabids</taxon>
        <taxon>Fabales</taxon>
        <taxon>Fabaceae</taxon>
        <taxon>Papilionoideae</taxon>
        <taxon>50 kb inversion clade</taxon>
        <taxon>NPAAA clade</taxon>
        <taxon>indigoferoid/millettioid clade</taxon>
        <taxon>Phaseoleae</taxon>
        <taxon>Vigna</taxon>
    </lineage>
</organism>
<dbReference type="EMBL" id="CP039354">
    <property type="protein sequence ID" value="QCE10966.1"/>
    <property type="molecule type" value="Genomic_DNA"/>
</dbReference>
<reference evidence="1 2" key="1">
    <citation type="submission" date="2019-04" db="EMBL/GenBank/DDBJ databases">
        <title>An improved genome assembly and genetic linkage map for asparagus bean, Vigna unguiculata ssp. sesquipedialis.</title>
        <authorList>
            <person name="Xia Q."/>
            <person name="Zhang R."/>
            <person name="Dong Y."/>
        </authorList>
    </citation>
    <scope>NUCLEOTIDE SEQUENCE [LARGE SCALE GENOMIC DNA]</scope>
    <source>
        <tissue evidence="1">Leaf</tissue>
    </source>
</reference>
<evidence type="ECO:0000313" key="1">
    <source>
        <dbReference type="EMBL" id="QCE10966.1"/>
    </source>
</evidence>
<protein>
    <submittedName>
        <fullName evidence="1">Uncharacterized protein</fullName>
    </submittedName>
</protein>
<dbReference type="Proteomes" id="UP000501690">
    <property type="component" value="Linkage Group LG10"/>
</dbReference>